<gene>
    <name evidence="5" type="ORF">K8F61_06295</name>
</gene>
<dbReference type="InterPro" id="IPR039536">
    <property type="entry name" value="TetR_C_Proteobacteria"/>
</dbReference>
<keyword evidence="6" id="KW-1185">Reference proteome</keyword>
<dbReference type="SUPFAM" id="SSF46689">
    <property type="entry name" value="Homeodomain-like"/>
    <property type="match status" value="1"/>
</dbReference>
<feature type="region of interest" description="Disordered" evidence="3">
    <location>
        <begin position="1"/>
        <end position="20"/>
    </location>
</feature>
<evidence type="ECO:0000313" key="5">
    <source>
        <dbReference type="EMBL" id="UGS27780.1"/>
    </source>
</evidence>
<evidence type="ECO:0000313" key="6">
    <source>
        <dbReference type="Proteomes" id="UP001199642"/>
    </source>
</evidence>
<sequence length="216" mass="23553">MDVIDRPTPPRRRGRPGGLTGPELLAVARDIFLREGYAATTMDAVAAGARISKQTLYRQHGTKEDLFSAVVADWVDRGRDAMKPHRERLLAGGDPRAALLDLAAALQNGVLSYPVVRMRSLVISEAERLPAVAGDYVRRSWDRNESLLADALADLDARGVLDVPDPRTAARQFTWLVVGTPLDRATLTAGAARLSPEDLSVLAREGVETFLARYGR</sequence>
<dbReference type="InterPro" id="IPR050109">
    <property type="entry name" value="HTH-type_TetR-like_transc_reg"/>
</dbReference>
<dbReference type="InterPro" id="IPR036271">
    <property type="entry name" value="Tet_transcr_reg_TetR-rel_C_sf"/>
</dbReference>
<evidence type="ECO:0000256" key="2">
    <source>
        <dbReference type="PROSITE-ProRule" id="PRU00335"/>
    </source>
</evidence>
<dbReference type="SUPFAM" id="SSF48498">
    <property type="entry name" value="Tetracyclin repressor-like, C-terminal domain"/>
    <property type="match status" value="1"/>
</dbReference>
<dbReference type="PANTHER" id="PTHR30055:SF146">
    <property type="entry name" value="HTH-TYPE TRANSCRIPTIONAL DUAL REGULATOR CECR"/>
    <property type="match status" value="1"/>
</dbReference>
<dbReference type="Proteomes" id="UP001199642">
    <property type="component" value="Chromosome"/>
</dbReference>
<feature type="DNA-binding region" description="H-T-H motif" evidence="2">
    <location>
        <begin position="41"/>
        <end position="60"/>
    </location>
</feature>
<dbReference type="InterPro" id="IPR001647">
    <property type="entry name" value="HTH_TetR"/>
</dbReference>
<feature type="domain" description="HTH tetR-type" evidence="4">
    <location>
        <begin position="18"/>
        <end position="78"/>
    </location>
</feature>
<name>A0ABY3RXW0_9MICO</name>
<dbReference type="PROSITE" id="PS50977">
    <property type="entry name" value="HTH_TETR_2"/>
    <property type="match status" value="1"/>
</dbReference>
<evidence type="ECO:0000259" key="4">
    <source>
        <dbReference type="PROSITE" id="PS50977"/>
    </source>
</evidence>
<dbReference type="PANTHER" id="PTHR30055">
    <property type="entry name" value="HTH-TYPE TRANSCRIPTIONAL REGULATOR RUTR"/>
    <property type="match status" value="1"/>
</dbReference>
<dbReference type="Pfam" id="PF00440">
    <property type="entry name" value="TetR_N"/>
    <property type="match status" value="1"/>
</dbReference>
<evidence type="ECO:0000256" key="1">
    <source>
        <dbReference type="ARBA" id="ARBA00023125"/>
    </source>
</evidence>
<dbReference type="RefSeq" id="WP_231821060.1">
    <property type="nucleotide sequence ID" value="NZ_CP082781.1"/>
</dbReference>
<accession>A0ABY3RXW0</accession>
<dbReference type="InterPro" id="IPR009057">
    <property type="entry name" value="Homeodomain-like_sf"/>
</dbReference>
<dbReference type="EMBL" id="CP082781">
    <property type="protein sequence ID" value="UGS27780.1"/>
    <property type="molecule type" value="Genomic_DNA"/>
</dbReference>
<dbReference type="Gene3D" id="1.10.357.10">
    <property type="entry name" value="Tetracycline Repressor, domain 2"/>
    <property type="match status" value="1"/>
</dbReference>
<evidence type="ECO:0000256" key="3">
    <source>
        <dbReference type="SAM" id="MobiDB-lite"/>
    </source>
</evidence>
<dbReference type="PRINTS" id="PR00455">
    <property type="entry name" value="HTHTETR"/>
</dbReference>
<reference evidence="5 6" key="1">
    <citation type="submission" date="2023-01" db="EMBL/GenBank/DDBJ databases">
        <title>Characterization of estradiol degrading bacteria Microbacterium sp. MZT7 and reveal degrading genes through genome analysis.</title>
        <authorList>
            <person name="Hao P."/>
            <person name="Gao Y."/>
        </authorList>
    </citation>
    <scope>NUCLEOTIDE SEQUENCE [LARGE SCALE GENOMIC DNA]</scope>
    <source>
        <strain evidence="5 6">MZT7</strain>
    </source>
</reference>
<proteinExistence type="predicted"/>
<keyword evidence="1 2" id="KW-0238">DNA-binding</keyword>
<dbReference type="Pfam" id="PF14246">
    <property type="entry name" value="TetR_C_7"/>
    <property type="match status" value="1"/>
</dbReference>
<protein>
    <submittedName>
        <fullName evidence="5">TetR/AcrR family transcriptional regulator</fullName>
    </submittedName>
</protein>
<organism evidence="5 6">
    <name type="scientific">Microbacterium resistens</name>
    <dbReference type="NCBI Taxonomy" id="156977"/>
    <lineage>
        <taxon>Bacteria</taxon>
        <taxon>Bacillati</taxon>
        <taxon>Actinomycetota</taxon>
        <taxon>Actinomycetes</taxon>
        <taxon>Micrococcales</taxon>
        <taxon>Microbacteriaceae</taxon>
        <taxon>Microbacterium</taxon>
    </lineage>
</organism>